<keyword evidence="3 9" id="KW-0489">Methyltransferase</keyword>
<dbReference type="InterPro" id="IPR015940">
    <property type="entry name" value="UBA"/>
</dbReference>
<evidence type="ECO:0000256" key="7">
    <source>
        <dbReference type="ARBA" id="ARBA00023125"/>
    </source>
</evidence>
<keyword evidence="5 9" id="KW-0949">S-adenosyl-L-methionine</keyword>
<dbReference type="OrthoDB" id="641149at2759"/>
<dbReference type="InterPro" id="IPR050390">
    <property type="entry name" value="C5-Methyltransferase"/>
</dbReference>
<keyword evidence="13" id="KW-1185">Reference proteome</keyword>
<feature type="domain" description="SAM-dependent MTase DRM-type" evidence="11">
    <location>
        <begin position="305"/>
        <end position="635"/>
    </location>
</feature>
<dbReference type="InParanoid" id="A0A068UXT0"/>
<dbReference type="Proteomes" id="UP000295252">
    <property type="component" value="Chromosome III"/>
</dbReference>
<dbReference type="InterPro" id="IPR029063">
    <property type="entry name" value="SAM-dependent_MTases_sf"/>
</dbReference>
<dbReference type="EMBL" id="HG739158">
    <property type="protein sequence ID" value="CDP13181.1"/>
    <property type="molecule type" value="Genomic_DNA"/>
</dbReference>
<proteinExistence type="inferred from homology"/>
<evidence type="ECO:0000256" key="5">
    <source>
        <dbReference type="ARBA" id="ARBA00022691"/>
    </source>
</evidence>
<evidence type="ECO:0000313" key="13">
    <source>
        <dbReference type="Proteomes" id="UP000295252"/>
    </source>
</evidence>
<sequence length="635" mass="72361">MNFLFTLDLTLKLFQFLDVHVIVLVTSNSFQFLAKLFRFIELFTLLQTNIWLYSFAQTVILLRKSKLRLKMDSSSIESNSIEWNTEDELDVDNISSSSSHQDQIADFAPSSSSCNCRGSNTIHQFLQMGFSKEMVIKAVKENGQNEGAVLDALLTYKTFEESPEDEQVLVDPCHAELASNVLDVYPDEEICENEEFKNLSTEKDRTVSLLVEMGYQAEEALAAIDRCSLDTPIAELVEFISAAQFAYHTDAQLGELKYYDNEMRKLQKQRKYLEKQPMDHDNEIVHLPNPMVGFGVPNQPSPVLFQRRIPDEAEGRPYFYFENVALAPKGVWHTMSRFLYYIDPEFVDSKFFCAAARKRGYIHNLPIENRSQLLPTPPSTIHEALPHTKQYWPSWDKRMQLNCILTCIGSAKLTDRIKKAVEKSGDDEPLPGVKKYVIQQCKKWNLIWVGKNKVAPLEPHEMEMLMGFPPNHTRGGGISRTEQYTVLGNAFQVDTVAYHLSVLKSMFPDGISVLSLFSGIGGAEVALHRLGIPLRNVVSVEISETCRKILKSWWDETNQQGKLIHFHDIRMVTAHELEKCMSTFGGFDLIIGGSPCNNLAGGNRSSRNGLEGSKSCLFFEYYRIIELVRSMMRHR</sequence>
<dbReference type="PhylomeDB" id="A0A068UXT0"/>
<evidence type="ECO:0000259" key="11">
    <source>
        <dbReference type="PROSITE" id="PS51680"/>
    </source>
</evidence>
<feature type="domain" description="UBA" evidence="10">
    <location>
        <begin position="109"/>
        <end position="156"/>
    </location>
</feature>
<dbReference type="InterPro" id="IPR001525">
    <property type="entry name" value="C5_MeTfrase"/>
</dbReference>
<feature type="active site" evidence="9">
    <location>
        <position position="596"/>
    </location>
</feature>
<dbReference type="STRING" id="49390.A0A068UXT0"/>
<keyword evidence="4 9" id="KW-0808">Transferase</keyword>
<evidence type="ECO:0000256" key="1">
    <source>
        <dbReference type="ARBA" id="ARBA00004123"/>
    </source>
</evidence>
<dbReference type="AlphaFoldDB" id="A0A068UXT0"/>
<comment type="subcellular location">
    <subcellularLocation>
        <location evidence="1">Nucleus</location>
    </subcellularLocation>
</comment>
<dbReference type="Gene3D" id="1.10.8.10">
    <property type="entry name" value="DNA helicase RuvA subunit, C-terminal domain"/>
    <property type="match status" value="1"/>
</dbReference>
<dbReference type="Gramene" id="CDP13181">
    <property type="protein sequence ID" value="CDP13181"/>
    <property type="gene ID" value="GSCOC_T00038042001"/>
</dbReference>
<dbReference type="GO" id="GO:0003677">
    <property type="term" value="F:DNA binding"/>
    <property type="evidence" value="ECO:0007669"/>
    <property type="project" value="UniProtKB-KW"/>
</dbReference>
<dbReference type="PROSITE" id="PS51680">
    <property type="entry name" value="SAM_MT_DRM"/>
    <property type="match status" value="1"/>
</dbReference>
<accession>A0A068UXT0</accession>
<dbReference type="GO" id="GO:0003886">
    <property type="term" value="F:DNA (cytosine-5-)-methyltransferase activity"/>
    <property type="evidence" value="ECO:0007669"/>
    <property type="project" value="UniProtKB-EC"/>
</dbReference>
<keyword evidence="6" id="KW-0677">Repeat</keyword>
<reference evidence="13" key="1">
    <citation type="journal article" date="2014" name="Science">
        <title>The coffee genome provides insight into the convergent evolution of caffeine biosynthesis.</title>
        <authorList>
            <person name="Denoeud F."/>
            <person name="Carretero-Paulet L."/>
            <person name="Dereeper A."/>
            <person name="Droc G."/>
            <person name="Guyot R."/>
            <person name="Pietrella M."/>
            <person name="Zheng C."/>
            <person name="Alberti A."/>
            <person name="Anthony F."/>
            <person name="Aprea G."/>
            <person name="Aury J.M."/>
            <person name="Bento P."/>
            <person name="Bernard M."/>
            <person name="Bocs S."/>
            <person name="Campa C."/>
            <person name="Cenci A."/>
            <person name="Combes M.C."/>
            <person name="Crouzillat D."/>
            <person name="Da Silva C."/>
            <person name="Daddiego L."/>
            <person name="De Bellis F."/>
            <person name="Dussert S."/>
            <person name="Garsmeur O."/>
            <person name="Gayraud T."/>
            <person name="Guignon V."/>
            <person name="Jahn K."/>
            <person name="Jamilloux V."/>
            <person name="Joet T."/>
            <person name="Labadie K."/>
            <person name="Lan T."/>
            <person name="Leclercq J."/>
            <person name="Lepelley M."/>
            <person name="Leroy T."/>
            <person name="Li L.T."/>
            <person name="Librado P."/>
            <person name="Lopez L."/>
            <person name="Munoz A."/>
            <person name="Noel B."/>
            <person name="Pallavicini A."/>
            <person name="Perrotta G."/>
            <person name="Poncet V."/>
            <person name="Pot D."/>
            <person name="Priyono X."/>
            <person name="Rigoreau M."/>
            <person name="Rouard M."/>
            <person name="Rozas J."/>
            <person name="Tranchant-Dubreuil C."/>
            <person name="VanBuren R."/>
            <person name="Zhang Q."/>
            <person name="Andrade A.C."/>
            <person name="Argout X."/>
            <person name="Bertrand B."/>
            <person name="de Kochko A."/>
            <person name="Graziosi G."/>
            <person name="Henry R.J."/>
            <person name="Jayarama X."/>
            <person name="Ming R."/>
            <person name="Nagai C."/>
            <person name="Rounsley S."/>
            <person name="Sankoff D."/>
            <person name="Giuliano G."/>
            <person name="Albert V.A."/>
            <person name="Wincker P."/>
            <person name="Lashermes P."/>
        </authorList>
    </citation>
    <scope>NUCLEOTIDE SEQUENCE [LARGE SCALE GENOMIC DNA]</scope>
    <source>
        <strain evidence="13">cv. DH200-94</strain>
    </source>
</reference>
<dbReference type="InterPro" id="IPR030380">
    <property type="entry name" value="SAM_MeTfrase_DRM"/>
</dbReference>
<evidence type="ECO:0000256" key="3">
    <source>
        <dbReference type="ARBA" id="ARBA00022603"/>
    </source>
</evidence>
<protein>
    <recommendedName>
        <fullName evidence="2">DNA (cytosine-5-)-methyltransferase</fullName>
        <ecNumber evidence="2">2.1.1.37</ecNumber>
    </recommendedName>
</protein>
<organism evidence="12 13">
    <name type="scientific">Coffea canephora</name>
    <name type="common">Robusta coffee</name>
    <dbReference type="NCBI Taxonomy" id="49390"/>
    <lineage>
        <taxon>Eukaryota</taxon>
        <taxon>Viridiplantae</taxon>
        <taxon>Streptophyta</taxon>
        <taxon>Embryophyta</taxon>
        <taxon>Tracheophyta</taxon>
        <taxon>Spermatophyta</taxon>
        <taxon>Magnoliopsida</taxon>
        <taxon>eudicotyledons</taxon>
        <taxon>Gunneridae</taxon>
        <taxon>Pentapetalae</taxon>
        <taxon>asterids</taxon>
        <taxon>lamiids</taxon>
        <taxon>Gentianales</taxon>
        <taxon>Rubiaceae</taxon>
        <taxon>Ixoroideae</taxon>
        <taxon>Gardenieae complex</taxon>
        <taxon>Bertiereae - Coffeeae clade</taxon>
        <taxon>Coffeeae</taxon>
        <taxon>Coffea</taxon>
    </lineage>
</organism>
<keyword evidence="8" id="KW-0539">Nucleus</keyword>
<gene>
    <name evidence="12" type="ORF">GSCOC_T00038042001</name>
</gene>
<dbReference type="Gene3D" id="3.40.50.150">
    <property type="entry name" value="Vaccinia Virus protein VP39"/>
    <property type="match status" value="2"/>
</dbReference>
<comment type="similarity">
    <text evidence="9">Belongs to the class I-like SAM-binding methyltransferase superfamily. C5-methyltransferase family.</text>
</comment>
<name>A0A068UXT0_COFCA</name>
<dbReference type="SUPFAM" id="SSF53335">
    <property type="entry name" value="S-adenosyl-L-methionine-dependent methyltransferases"/>
    <property type="match status" value="2"/>
</dbReference>
<keyword evidence="7" id="KW-0238">DNA-binding</keyword>
<evidence type="ECO:0000256" key="8">
    <source>
        <dbReference type="ARBA" id="ARBA00023242"/>
    </source>
</evidence>
<dbReference type="GO" id="GO:0005634">
    <property type="term" value="C:nucleus"/>
    <property type="evidence" value="ECO:0007669"/>
    <property type="project" value="UniProtKB-SubCell"/>
</dbReference>
<dbReference type="EC" id="2.1.1.37" evidence="2"/>
<dbReference type="GO" id="GO:0032259">
    <property type="term" value="P:methylation"/>
    <property type="evidence" value="ECO:0007669"/>
    <property type="project" value="UniProtKB-KW"/>
</dbReference>
<dbReference type="Pfam" id="PF00145">
    <property type="entry name" value="DNA_methylase"/>
    <property type="match status" value="1"/>
</dbReference>
<dbReference type="InterPro" id="IPR009060">
    <property type="entry name" value="UBA-like_sf"/>
</dbReference>
<evidence type="ECO:0000259" key="10">
    <source>
        <dbReference type="PROSITE" id="PS50030"/>
    </source>
</evidence>
<dbReference type="SUPFAM" id="SSF46934">
    <property type="entry name" value="UBA-like"/>
    <property type="match status" value="1"/>
</dbReference>
<dbReference type="PROSITE" id="PS50030">
    <property type="entry name" value="UBA"/>
    <property type="match status" value="1"/>
</dbReference>
<evidence type="ECO:0000256" key="9">
    <source>
        <dbReference type="PROSITE-ProRule" id="PRU01016"/>
    </source>
</evidence>
<evidence type="ECO:0000313" key="12">
    <source>
        <dbReference type="EMBL" id="CDP13181.1"/>
    </source>
</evidence>
<dbReference type="PANTHER" id="PTHR23068:SF54">
    <property type="entry name" value="DNA (CYTOSINE-5-)-METHYLTRANSFERASE"/>
    <property type="match status" value="1"/>
</dbReference>
<dbReference type="PROSITE" id="PS51679">
    <property type="entry name" value="SAM_MT_C5"/>
    <property type="match status" value="1"/>
</dbReference>
<dbReference type="PANTHER" id="PTHR23068">
    <property type="entry name" value="DNA CYTOSINE-5- -METHYLTRANSFERASE 3-RELATED"/>
    <property type="match status" value="1"/>
</dbReference>
<evidence type="ECO:0000256" key="4">
    <source>
        <dbReference type="ARBA" id="ARBA00022679"/>
    </source>
</evidence>
<evidence type="ECO:0000256" key="2">
    <source>
        <dbReference type="ARBA" id="ARBA00011975"/>
    </source>
</evidence>
<dbReference type="OMA" id="AHELEKC"/>
<evidence type="ECO:0000256" key="6">
    <source>
        <dbReference type="ARBA" id="ARBA00022737"/>
    </source>
</evidence>